<evidence type="ECO:0000256" key="5">
    <source>
        <dbReference type="SAM" id="MobiDB-lite"/>
    </source>
</evidence>
<keyword evidence="3 6" id="KW-1133">Transmembrane helix</keyword>
<dbReference type="RefSeq" id="WP_063773241.1">
    <property type="nucleotide sequence ID" value="NZ_BBPN01000012.1"/>
</dbReference>
<protein>
    <submittedName>
        <fullName evidence="8">Ferric reductase like transmembrane component</fullName>
    </submittedName>
</protein>
<dbReference type="STRING" id="235985.SAMN05414137_106118"/>
<feature type="transmembrane region" description="Helical" evidence="6">
    <location>
        <begin position="6"/>
        <end position="31"/>
    </location>
</feature>
<evidence type="ECO:0000256" key="2">
    <source>
        <dbReference type="ARBA" id="ARBA00022692"/>
    </source>
</evidence>
<accession>A0A1H7MY50</accession>
<keyword evidence="9" id="KW-1185">Reference proteome</keyword>
<evidence type="ECO:0000256" key="3">
    <source>
        <dbReference type="ARBA" id="ARBA00022989"/>
    </source>
</evidence>
<evidence type="ECO:0000313" key="9">
    <source>
        <dbReference type="Proteomes" id="UP000183015"/>
    </source>
</evidence>
<feature type="transmembrane region" description="Helical" evidence="6">
    <location>
        <begin position="124"/>
        <end position="144"/>
    </location>
</feature>
<organism evidence="8 9">
    <name type="scientific">Streptacidiphilus jiangxiensis</name>
    <dbReference type="NCBI Taxonomy" id="235985"/>
    <lineage>
        <taxon>Bacteria</taxon>
        <taxon>Bacillati</taxon>
        <taxon>Actinomycetota</taxon>
        <taxon>Actinomycetes</taxon>
        <taxon>Kitasatosporales</taxon>
        <taxon>Streptomycetaceae</taxon>
        <taxon>Streptacidiphilus</taxon>
    </lineage>
</organism>
<evidence type="ECO:0000313" key="8">
    <source>
        <dbReference type="EMBL" id="SEL15969.1"/>
    </source>
</evidence>
<dbReference type="eggNOG" id="COG4097">
    <property type="taxonomic scope" value="Bacteria"/>
</dbReference>
<dbReference type="Pfam" id="PF01794">
    <property type="entry name" value="Ferric_reduct"/>
    <property type="match status" value="1"/>
</dbReference>
<feature type="domain" description="Ferric oxidoreductase" evidence="7">
    <location>
        <begin position="13"/>
        <end position="135"/>
    </location>
</feature>
<evidence type="ECO:0000259" key="7">
    <source>
        <dbReference type="Pfam" id="PF01794"/>
    </source>
</evidence>
<feature type="region of interest" description="Disordered" evidence="5">
    <location>
        <begin position="182"/>
        <end position="224"/>
    </location>
</feature>
<dbReference type="EMBL" id="FOAZ01000006">
    <property type="protein sequence ID" value="SEL15969.1"/>
    <property type="molecule type" value="Genomic_DNA"/>
</dbReference>
<feature type="transmembrane region" description="Helical" evidence="6">
    <location>
        <begin position="52"/>
        <end position="72"/>
    </location>
</feature>
<feature type="transmembrane region" description="Helical" evidence="6">
    <location>
        <begin position="150"/>
        <end position="171"/>
    </location>
</feature>
<dbReference type="InterPro" id="IPR013130">
    <property type="entry name" value="Fe3_Rdtase_TM_dom"/>
</dbReference>
<dbReference type="Proteomes" id="UP000183015">
    <property type="component" value="Unassembled WGS sequence"/>
</dbReference>
<proteinExistence type="predicted"/>
<sequence>MSSTTLWYASQATGIVSLVMFSAVMVLGALVRRRAKLPGLPRFGTLGLHRSISLLALVFLSIHILTAVADSYVSISLLDVVLAFTSAYRPLWLGLGTVAFDLLVAVVLTSVLRRRIGHRAWRAVHWLAYAMWPVAVVHGFTLGAGDGRTMHGWALALTGGCVLAVLGSVAYRSAGPRREATPAGLVAAHRTAPVRPTSETARSAGTPDHRRLAASSAGRTHKEA</sequence>
<keyword evidence="4 6" id="KW-0472">Membrane</keyword>
<evidence type="ECO:0000256" key="6">
    <source>
        <dbReference type="SAM" id="Phobius"/>
    </source>
</evidence>
<gene>
    <name evidence="8" type="ORF">SAMN05414137_106118</name>
</gene>
<dbReference type="GO" id="GO:0016020">
    <property type="term" value="C:membrane"/>
    <property type="evidence" value="ECO:0007669"/>
    <property type="project" value="UniProtKB-SubCell"/>
</dbReference>
<dbReference type="AlphaFoldDB" id="A0A1H7MY50"/>
<evidence type="ECO:0000256" key="1">
    <source>
        <dbReference type="ARBA" id="ARBA00004141"/>
    </source>
</evidence>
<evidence type="ECO:0000256" key="4">
    <source>
        <dbReference type="ARBA" id="ARBA00023136"/>
    </source>
</evidence>
<dbReference type="OrthoDB" id="4827239at2"/>
<name>A0A1H7MY50_STRJI</name>
<feature type="transmembrane region" description="Helical" evidence="6">
    <location>
        <begin position="92"/>
        <end position="112"/>
    </location>
</feature>
<reference evidence="9" key="1">
    <citation type="submission" date="2016-10" db="EMBL/GenBank/DDBJ databases">
        <authorList>
            <person name="Varghese N."/>
        </authorList>
    </citation>
    <scope>NUCLEOTIDE SEQUENCE [LARGE SCALE GENOMIC DNA]</scope>
    <source>
        <strain evidence="9">DSM 45096 / BCRC 16803 / CGMCC 4.1857 / CIP 109030 / JCM 12277 / KCTC 19219 / NBRC 100920 / 33214</strain>
    </source>
</reference>
<comment type="subcellular location">
    <subcellularLocation>
        <location evidence="1">Membrane</location>
        <topology evidence="1">Multi-pass membrane protein</topology>
    </subcellularLocation>
</comment>
<keyword evidence="2 6" id="KW-0812">Transmembrane</keyword>